<sequence length="689" mass="76556">MDVQMPSVIASSSGSNGHASTLLSPQRVREAKYEVLLFFVELLMEHKSRKLHDLSCLFGSPNFSAEMKQVVGGSQMGLKRFLLKHPSLFTIKGDTVTMTCYDLEDVFRNGFSAPNGVATSIKGQDEVPRPTTTPEEEAVEYFRSKLLASPVKDDIRQAMPLRSLIGHRSQAPEKIRFIMGRNLPDFIRFVRSHSDVFVYDPVSDTVKLAPSAQRSPRDCPSPTNSSASSRSMSIPSGEFDANDCMDFLGGVLQQKGPLFLDELYGHLNKKYKPDVRQHFAKNPRELGEMIQQKGGTRFTVEGNLVTFHGVPSPTEPSGPYKSPPGSAREGMKLRLAQTLKQVVSDNKAKGTLPEPELDKTWIPPWTEISKPKQLKGLVSEILDSSAGADAVGLAFICDFITDTTENGETQPNSEVADNNSTNSLLNYKLTKILLATYDGKVHLISIAEHPELLRLGGLKELLASDKIRKVFHDGSRGLAALINQYGLRIVNPFDTQVGYSILDYQSNPNCTDLFLETNRSLSVLEAANGCAPAAARTPNTPGNLGALEVQLYEAYVDLKIAFPHVYEVLKSRISVRYGTMMRVMLEEQYEDYLNPGRATLLRKNRRTLQQLDQLQAKLNNYSANPNETMLSDEERRLQDMVGHSTRSYPSNNDTAHNLIHDIILPDKKETCDAECQTMISGEIRPLTED</sequence>
<feature type="region of interest" description="Disordered" evidence="2">
    <location>
        <begin position="1"/>
        <end position="21"/>
    </location>
</feature>
<feature type="compositionally biased region" description="Low complexity" evidence="2">
    <location>
        <begin position="220"/>
        <end position="235"/>
    </location>
</feature>
<feature type="domain" description="Egal-1 winged helix" evidence="4">
    <location>
        <begin position="33"/>
        <end position="100"/>
    </location>
</feature>
<feature type="coiled-coil region" evidence="1">
    <location>
        <begin position="597"/>
        <end position="624"/>
    </location>
</feature>
<dbReference type="SUPFAM" id="SSF53098">
    <property type="entry name" value="Ribonuclease H-like"/>
    <property type="match status" value="1"/>
</dbReference>
<feature type="domain" description="3'-5' exonuclease" evidence="3">
    <location>
        <begin position="429"/>
        <end position="512"/>
    </location>
</feature>
<dbReference type="OrthoDB" id="26838at2759"/>
<feature type="region of interest" description="Disordered" evidence="2">
    <location>
        <begin position="309"/>
        <end position="328"/>
    </location>
</feature>
<comment type="caution">
    <text evidence="5">The sequence shown here is derived from an EMBL/GenBank/DDBJ whole genome shotgun (WGS) entry which is preliminary data.</text>
</comment>
<evidence type="ECO:0000259" key="4">
    <source>
        <dbReference type="Pfam" id="PF23713"/>
    </source>
</evidence>
<dbReference type="InterPro" id="IPR012337">
    <property type="entry name" value="RNaseH-like_sf"/>
</dbReference>
<organism evidence="5 6">
    <name type="scientific">Hypsibius exemplaris</name>
    <name type="common">Freshwater tardigrade</name>
    <dbReference type="NCBI Taxonomy" id="2072580"/>
    <lineage>
        <taxon>Eukaryota</taxon>
        <taxon>Metazoa</taxon>
        <taxon>Ecdysozoa</taxon>
        <taxon>Tardigrada</taxon>
        <taxon>Eutardigrada</taxon>
        <taxon>Parachela</taxon>
        <taxon>Hypsibioidea</taxon>
        <taxon>Hypsibiidae</taxon>
        <taxon>Hypsibius</taxon>
    </lineage>
</organism>
<dbReference type="Gene3D" id="3.30.420.10">
    <property type="entry name" value="Ribonuclease H-like superfamily/Ribonuclease H"/>
    <property type="match status" value="1"/>
</dbReference>
<keyword evidence="1" id="KW-0175">Coiled coil</keyword>
<gene>
    <name evidence="5" type="ORF">BV898_05846</name>
</gene>
<dbReference type="PANTHER" id="PTHR46814:SF1">
    <property type="entry name" value="EGALITARIAN, ISOFORM B"/>
    <property type="match status" value="1"/>
</dbReference>
<protein>
    <submittedName>
        <fullName evidence="5">Uncharacterized protein</fullName>
    </submittedName>
</protein>
<reference evidence="6" key="1">
    <citation type="submission" date="2017-01" db="EMBL/GenBank/DDBJ databases">
        <title>Comparative genomics of anhydrobiosis in the tardigrade Hypsibius dujardini.</title>
        <authorList>
            <person name="Yoshida Y."/>
            <person name="Koutsovoulos G."/>
            <person name="Laetsch D."/>
            <person name="Stevens L."/>
            <person name="Kumar S."/>
            <person name="Horikawa D."/>
            <person name="Ishino K."/>
            <person name="Komine S."/>
            <person name="Tomita M."/>
            <person name="Blaxter M."/>
            <person name="Arakawa K."/>
        </authorList>
    </citation>
    <scope>NUCLEOTIDE SEQUENCE [LARGE SCALE GENOMIC DNA]</scope>
    <source>
        <strain evidence="6">Z151</strain>
    </source>
</reference>
<dbReference type="Proteomes" id="UP000192578">
    <property type="component" value="Unassembled WGS sequence"/>
</dbReference>
<name>A0A1W0WYQ9_HYPEX</name>
<dbReference type="PANTHER" id="PTHR46814">
    <property type="entry name" value="EGALITARIAN, ISOFORM B"/>
    <property type="match status" value="1"/>
</dbReference>
<keyword evidence="6" id="KW-1185">Reference proteome</keyword>
<evidence type="ECO:0000256" key="1">
    <source>
        <dbReference type="SAM" id="Coils"/>
    </source>
</evidence>
<evidence type="ECO:0000313" key="5">
    <source>
        <dbReference type="EMBL" id="OQV20295.1"/>
    </source>
</evidence>
<dbReference type="InterPro" id="IPR056589">
    <property type="entry name" value="WH_Egal-1"/>
</dbReference>
<proteinExistence type="predicted"/>
<dbReference type="Pfam" id="PF01612">
    <property type="entry name" value="DNA_pol_A_exo1"/>
    <property type="match status" value="1"/>
</dbReference>
<evidence type="ECO:0000259" key="3">
    <source>
        <dbReference type="Pfam" id="PF01612"/>
    </source>
</evidence>
<dbReference type="InterPro" id="IPR036397">
    <property type="entry name" value="RNaseH_sf"/>
</dbReference>
<dbReference type="EMBL" id="MTYJ01000032">
    <property type="protein sequence ID" value="OQV20295.1"/>
    <property type="molecule type" value="Genomic_DNA"/>
</dbReference>
<accession>A0A1W0WYQ9</accession>
<dbReference type="GO" id="GO:0008408">
    <property type="term" value="F:3'-5' exonuclease activity"/>
    <property type="evidence" value="ECO:0007669"/>
    <property type="project" value="InterPro"/>
</dbReference>
<dbReference type="GO" id="GO:0003676">
    <property type="term" value="F:nucleic acid binding"/>
    <property type="evidence" value="ECO:0007669"/>
    <property type="project" value="InterPro"/>
</dbReference>
<dbReference type="GO" id="GO:0006139">
    <property type="term" value="P:nucleobase-containing compound metabolic process"/>
    <property type="evidence" value="ECO:0007669"/>
    <property type="project" value="InterPro"/>
</dbReference>
<feature type="region of interest" description="Disordered" evidence="2">
    <location>
        <begin position="209"/>
        <end position="235"/>
    </location>
</feature>
<dbReference type="InterPro" id="IPR002562">
    <property type="entry name" value="3'-5'_exonuclease_dom"/>
</dbReference>
<evidence type="ECO:0000256" key="2">
    <source>
        <dbReference type="SAM" id="MobiDB-lite"/>
    </source>
</evidence>
<feature type="domain" description="Egal-1 winged helix" evidence="4">
    <location>
        <begin position="137"/>
        <end position="198"/>
    </location>
</feature>
<evidence type="ECO:0000313" key="6">
    <source>
        <dbReference type="Proteomes" id="UP000192578"/>
    </source>
</evidence>
<dbReference type="Pfam" id="PF23713">
    <property type="entry name" value="WHD_Egal"/>
    <property type="match status" value="2"/>
</dbReference>
<dbReference type="AlphaFoldDB" id="A0A1W0WYQ9"/>
<feature type="compositionally biased region" description="Polar residues" evidence="2">
    <location>
        <begin position="9"/>
        <end position="21"/>
    </location>
</feature>